<evidence type="ECO:0000259" key="10">
    <source>
        <dbReference type="Pfam" id="PF06144"/>
    </source>
</evidence>
<dbReference type="GO" id="GO:0003677">
    <property type="term" value="F:DNA binding"/>
    <property type="evidence" value="ECO:0007669"/>
    <property type="project" value="InterPro"/>
</dbReference>
<evidence type="ECO:0000313" key="12">
    <source>
        <dbReference type="EMBL" id="PJG59192.1"/>
    </source>
</evidence>
<dbReference type="AlphaFoldDB" id="A0A2H9U573"/>
<evidence type="ECO:0000256" key="8">
    <source>
        <dbReference type="ARBA" id="ARBA00049244"/>
    </source>
</evidence>
<dbReference type="Pfam" id="PF14840">
    <property type="entry name" value="DNA_pol3_delt_C"/>
    <property type="match status" value="1"/>
</dbReference>
<evidence type="ECO:0000256" key="5">
    <source>
        <dbReference type="ARBA" id="ARBA00022705"/>
    </source>
</evidence>
<evidence type="ECO:0000256" key="2">
    <source>
        <dbReference type="ARBA" id="ARBA00017703"/>
    </source>
</evidence>
<dbReference type="RefSeq" id="WP_100293795.1">
    <property type="nucleotide sequence ID" value="NZ_PGGC01000077.1"/>
</dbReference>
<proteinExistence type="inferred from homology"/>
<dbReference type="InterPro" id="IPR027417">
    <property type="entry name" value="P-loop_NTPase"/>
</dbReference>
<dbReference type="CDD" id="cd18138">
    <property type="entry name" value="HLD_clamp_pol_III_delta"/>
    <property type="match status" value="1"/>
</dbReference>
<keyword evidence="3" id="KW-0808">Transferase</keyword>
<sequence length="346" mass="39599">MRVYPEQFADHLKAGLRPCYLVFGDEPLLRLEAIDAIRQVARKQGFDERHTFVVEQGLDWNQVYDACQAMSLFSARQIIELELPAKVDKDLAARISEIGKQLHPDLLLVLSGGRLNQTQMKAAWFDKLYQSGTYVPVNHPEPKFFPRWMSSRFARFGLKALPDAINFMCHSYEGNLLAASQEIEKLTLLSPPQPISIGYLQETIIRHAHFTPFQLIDTLLEGKVNRAQRILAALRAEGTEPGMLAWTLCRELEQLTELALVMHSGQPLGTHFSRLRIWQSRQQLIQQALTRLPLAKLQQLWQLMTQLDDAQRHFDTEQAWLMLQTLTLGFRDASPLPTVMMARSPC</sequence>
<dbReference type="Gene3D" id="1.10.8.60">
    <property type="match status" value="1"/>
</dbReference>
<comment type="caution">
    <text evidence="12">The sequence shown here is derived from an EMBL/GenBank/DDBJ whole genome shotgun (WGS) entry which is preliminary data.</text>
</comment>
<dbReference type="NCBIfam" id="TIGR01128">
    <property type="entry name" value="holA"/>
    <property type="match status" value="1"/>
</dbReference>
<keyword evidence="5" id="KW-0235">DNA replication</keyword>
<evidence type="ECO:0000259" key="11">
    <source>
        <dbReference type="Pfam" id="PF14840"/>
    </source>
</evidence>
<dbReference type="PANTHER" id="PTHR34388">
    <property type="entry name" value="DNA POLYMERASE III SUBUNIT DELTA"/>
    <property type="match status" value="1"/>
</dbReference>
<dbReference type="Gene3D" id="1.20.272.10">
    <property type="match status" value="1"/>
</dbReference>
<evidence type="ECO:0000256" key="9">
    <source>
        <dbReference type="NCBIfam" id="TIGR01128"/>
    </source>
</evidence>
<dbReference type="InterPro" id="IPR010372">
    <property type="entry name" value="DNA_pol3_delta_N"/>
</dbReference>
<feature type="domain" description="DNA polymerase III subunit delta C-terminal" evidence="11">
    <location>
        <begin position="212"/>
        <end position="328"/>
    </location>
</feature>
<evidence type="ECO:0000256" key="1">
    <source>
        <dbReference type="ARBA" id="ARBA00012417"/>
    </source>
</evidence>
<evidence type="ECO:0000256" key="3">
    <source>
        <dbReference type="ARBA" id="ARBA00022679"/>
    </source>
</evidence>
<dbReference type="InterPro" id="IPR008921">
    <property type="entry name" value="DNA_pol3_clamp-load_cplx_C"/>
</dbReference>
<organism evidence="12 13">
    <name type="scientific">Aeromonas cavernicola</name>
    <dbReference type="NCBI Taxonomy" id="1006623"/>
    <lineage>
        <taxon>Bacteria</taxon>
        <taxon>Pseudomonadati</taxon>
        <taxon>Pseudomonadota</taxon>
        <taxon>Gammaproteobacteria</taxon>
        <taxon>Aeromonadales</taxon>
        <taxon>Aeromonadaceae</taxon>
        <taxon>Aeromonas</taxon>
    </lineage>
</organism>
<dbReference type="SUPFAM" id="SSF52540">
    <property type="entry name" value="P-loop containing nucleoside triphosphate hydrolases"/>
    <property type="match status" value="1"/>
</dbReference>
<dbReference type="PANTHER" id="PTHR34388:SF1">
    <property type="entry name" value="DNA POLYMERASE III SUBUNIT DELTA"/>
    <property type="match status" value="1"/>
</dbReference>
<dbReference type="GO" id="GO:0009360">
    <property type="term" value="C:DNA polymerase III complex"/>
    <property type="evidence" value="ECO:0007669"/>
    <property type="project" value="UniProtKB-UniRule"/>
</dbReference>
<protein>
    <recommendedName>
        <fullName evidence="2 9">DNA polymerase III subunit delta</fullName>
        <ecNumber evidence="1 9">2.7.7.7</ecNumber>
    </recommendedName>
</protein>
<dbReference type="EC" id="2.7.7.7" evidence="1 9"/>
<keyword evidence="13" id="KW-1185">Reference proteome</keyword>
<dbReference type="Proteomes" id="UP000235861">
    <property type="component" value="Unassembled WGS sequence"/>
</dbReference>
<dbReference type="InterPro" id="IPR032780">
    <property type="entry name" value="DNA_pol3_delt_C"/>
</dbReference>
<accession>A0A2H9U573</accession>
<evidence type="ECO:0000313" key="13">
    <source>
        <dbReference type="Proteomes" id="UP000235861"/>
    </source>
</evidence>
<reference evidence="12 13" key="1">
    <citation type="submission" date="2017-11" db="EMBL/GenBank/DDBJ databases">
        <title>Draft genome sequence of environmental isolate Aeromonas cavernicola sp. nov. MDC 2508.</title>
        <authorList>
            <person name="Colston S.M."/>
            <person name="Navarro A."/>
            <person name="Martinez-Murcia A.J."/>
            <person name="Graf J."/>
        </authorList>
    </citation>
    <scope>NUCLEOTIDE SEQUENCE [LARGE SCALE GENOMIC DNA]</scope>
    <source>
        <strain evidence="12 13">MDC 2508</strain>
    </source>
</reference>
<dbReference type="SUPFAM" id="SSF48019">
    <property type="entry name" value="post-AAA+ oligomerization domain-like"/>
    <property type="match status" value="1"/>
</dbReference>
<comment type="similarity">
    <text evidence="7">Belongs to the DNA polymerase HolA subunit family.</text>
</comment>
<dbReference type="OrthoDB" id="9770982at2"/>
<dbReference type="EMBL" id="PGGC01000077">
    <property type="protein sequence ID" value="PJG59192.1"/>
    <property type="molecule type" value="Genomic_DNA"/>
</dbReference>
<comment type="catalytic activity">
    <reaction evidence="8">
        <text>DNA(n) + a 2'-deoxyribonucleoside 5'-triphosphate = DNA(n+1) + diphosphate</text>
        <dbReference type="Rhea" id="RHEA:22508"/>
        <dbReference type="Rhea" id="RHEA-COMP:17339"/>
        <dbReference type="Rhea" id="RHEA-COMP:17340"/>
        <dbReference type="ChEBI" id="CHEBI:33019"/>
        <dbReference type="ChEBI" id="CHEBI:61560"/>
        <dbReference type="ChEBI" id="CHEBI:173112"/>
        <dbReference type="EC" id="2.7.7.7"/>
    </reaction>
</comment>
<dbReference type="Gene3D" id="3.40.50.300">
    <property type="entry name" value="P-loop containing nucleotide triphosphate hydrolases"/>
    <property type="match status" value="1"/>
</dbReference>
<dbReference type="InterPro" id="IPR005790">
    <property type="entry name" value="DNA_polIII_delta"/>
</dbReference>
<dbReference type="GO" id="GO:0006261">
    <property type="term" value="P:DNA-templated DNA replication"/>
    <property type="evidence" value="ECO:0007669"/>
    <property type="project" value="TreeGrafter"/>
</dbReference>
<dbReference type="Pfam" id="PF06144">
    <property type="entry name" value="DNA_pol3_delta"/>
    <property type="match status" value="1"/>
</dbReference>
<evidence type="ECO:0000256" key="6">
    <source>
        <dbReference type="ARBA" id="ARBA00022932"/>
    </source>
</evidence>
<evidence type="ECO:0000256" key="4">
    <source>
        <dbReference type="ARBA" id="ARBA00022695"/>
    </source>
</evidence>
<name>A0A2H9U573_9GAMM</name>
<keyword evidence="6" id="KW-0239">DNA-directed DNA polymerase</keyword>
<dbReference type="GO" id="GO:0003887">
    <property type="term" value="F:DNA-directed DNA polymerase activity"/>
    <property type="evidence" value="ECO:0007669"/>
    <property type="project" value="UniProtKB-UniRule"/>
</dbReference>
<gene>
    <name evidence="12" type="primary">holA</name>
    <name evidence="12" type="ORF">CUC53_08740</name>
</gene>
<keyword evidence="4" id="KW-0548">Nucleotidyltransferase</keyword>
<evidence type="ECO:0000256" key="7">
    <source>
        <dbReference type="ARBA" id="ARBA00034754"/>
    </source>
</evidence>
<feature type="domain" description="DNA polymerase III delta N-terminal" evidence="10">
    <location>
        <begin position="20"/>
        <end position="136"/>
    </location>
</feature>